<feature type="non-terminal residue" evidence="1">
    <location>
        <position position="1"/>
    </location>
</feature>
<accession>X0WKE4</accession>
<dbReference type="AlphaFoldDB" id="X0WKE4"/>
<name>X0WKE4_9ZZZZ</name>
<proteinExistence type="predicted"/>
<gene>
    <name evidence="1" type="ORF">S01H1_62887</name>
</gene>
<dbReference type="EMBL" id="BARS01041335">
    <property type="protein sequence ID" value="GAG31125.1"/>
    <property type="molecule type" value="Genomic_DNA"/>
</dbReference>
<evidence type="ECO:0000313" key="1">
    <source>
        <dbReference type="EMBL" id="GAG31125.1"/>
    </source>
</evidence>
<reference evidence="1" key="1">
    <citation type="journal article" date="2014" name="Front. Microbiol.">
        <title>High frequency of phylogenetically diverse reductive dehalogenase-homologous genes in deep subseafloor sedimentary metagenomes.</title>
        <authorList>
            <person name="Kawai M."/>
            <person name="Futagami T."/>
            <person name="Toyoda A."/>
            <person name="Takaki Y."/>
            <person name="Nishi S."/>
            <person name="Hori S."/>
            <person name="Arai W."/>
            <person name="Tsubouchi T."/>
            <person name="Morono Y."/>
            <person name="Uchiyama I."/>
            <person name="Ito T."/>
            <person name="Fujiyama A."/>
            <person name="Inagaki F."/>
            <person name="Takami H."/>
        </authorList>
    </citation>
    <scope>NUCLEOTIDE SEQUENCE</scope>
    <source>
        <strain evidence="1">Expedition CK06-06</strain>
    </source>
</reference>
<protein>
    <submittedName>
        <fullName evidence="1">Uncharacterized protein</fullName>
    </submittedName>
</protein>
<sequence length="51" mass="5717">ASKNTVFEKGRETEREAFFERVTSAFPGYTNDENVNGADLIEFIGECLKGE</sequence>
<comment type="caution">
    <text evidence="1">The sequence shown here is derived from an EMBL/GenBank/DDBJ whole genome shotgun (WGS) entry which is preliminary data.</text>
</comment>
<organism evidence="1">
    <name type="scientific">marine sediment metagenome</name>
    <dbReference type="NCBI Taxonomy" id="412755"/>
    <lineage>
        <taxon>unclassified sequences</taxon>
        <taxon>metagenomes</taxon>
        <taxon>ecological metagenomes</taxon>
    </lineage>
</organism>